<keyword evidence="3" id="KW-1185">Reference proteome</keyword>
<proteinExistence type="predicted"/>
<dbReference type="Proteomes" id="UP000054279">
    <property type="component" value="Unassembled WGS sequence"/>
</dbReference>
<feature type="compositionally biased region" description="Basic residues" evidence="1">
    <location>
        <begin position="37"/>
        <end position="56"/>
    </location>
</feature>
<reference evidence="2 3" key="1">
    <citation type="submission" date="2014-06" db="EMBL/GenBank/DDBJ databases">
        <title>Evolutionary Origins and Diversification of the Mycorrhizal Mutualists.</title>
        <authorList>
            <consortium name="DOE Joint Genome Institute"/>
            <consortium name="Mycorrhizal Genomics Consortium"/>
            <person name="Kohler A."/>
            <person name="Kuo A."/>
            <person name="Nagy L.G."/>
            <person name="Floudas D."/>
            <person name="Copeland A."/>
            <person name="Barry K.W."/>
            <person name="Cichocki N."/>
            <person name="Veneault-Fourrey C."/>
            <person name="LaButti K."/>
            <person name="Lindquist E.A."/>
            <person name="Lipzen A."/>
            <person name="Lundell T."/>
            <person name="Morin E."/>
            <person name="Murat C."/>
            <person name="Riley R."/>
            <person name="Ohm R."/>
            <person name="Sun H."/>
            <person name="Tunlid A."/>
            <person name="Henrissat B."/>
            <person name="Grigoriev I.V."/>
            <person name="Hibbett D.S."/>
            <person name="Martin F."/>
        </authorList>
    </citation>
    <scope>NUCLEOTIDE SEQUENCE [LARGE SCALE GENOMIC DNA]</scope>
    <source>
        <strain evidence="2 3">SS14</strain>
    </source>
</reference>
<dbReference type="HOGENOM" id="CLU_1103372_0_0_1"/>
<dbReference type="AlphaFoldDB" id="A0A0C9TA75"/>
<dbReference type="EMBL" id="KN837391">
    <property type="protein sequence ID" value="KIJ25938.1"/>
    <property type="molecule type" value="Genomic_DNA"/>
</dbReference>
<evidence type="ECO:0000256" key="1">
    <source>
        <dbReference type="SAM" id="MobiDB-lite"/>
    </source>
</evidence>
<gene>
    <name evidence="2" type="ORF">M422DRAFT_273030</name>
</gene>
<evidence type="ECO:0000313" key="3">
    <source>
        <dbReference type="Proteomes" id="UP000054279"/>
    </source>
</evidence>
<name>A0A0C9TA75_SPHS4</name>
<evidence type="ECO:0000313" key="2">
    <source>
        <dbReference type="EMBL" id="KIJ25938.1"/>
    </source>
</evidence>
<organism evidence="2 3">
    <name type="scientific">Sphaerobolus stellatus (strain SS14)</name>
    <dbReference type="NCBI Taxonomy" id="990650"/>
    <lineage>
        <taxon>Eukaryota</taxon>
        <taxon>Fungi</taxon>
        <taxon>Dikarya</taxon>
        <taxon>Basidiomycota</taxon>
        <taxon>Agaricomycotina</taxon>
        <taxon>Agaricomycetes</taxon>
        <taxon>Phallomycetidae</taxon>
        <taxon>Geastrales</taxon>
        <taxon>Sphaerobolaceae</taxon>
        <taxon>Sphaerobolus</taxon>
    </lineage>
</organism>
<feature type="region of interest" description="Disordered" evidence="1">
    <location>
        <begin position="1"/>
        <end position="59"/>
    </location>
</feature>
<protein>
    <submittedName>
        <fullName evidence="2">Uncharacterized protein</fullName>
    </submittedName>
</protein>
<sequence length="226" mass="25927">MPGGRPKKYNTHEEACQGRLATKKAYRLRNLEDERLKSRRRSRKAARKARKEKKKAQALMGHETLSSGGIKKVQSHVSTAVSTSFSGTVIAKKKPHFEQAKRRITEKLFNSSRFPDTDTYLQQRHKVHISGVKEDGWEIVQPIIQKRIELLEECEAEARTLAALAMEAVCYKRGKDLEEANRVCEDMELFRRKCSSLASCEQEFVLYMGMGVTEGLEAYTQDHMYN</sequence>
<accession>A0A0C9TA75</accession>